<dbReference type="Gene3D" id="6.10.140.1020">
    <property type="match status" value="1"/>
</dbReference>
<evidence type="ECO:0000313" key="3">
    <source>
        <dbReference type="Proteomes" id="UP001143981"/>
    </source>
</evidence>
<dbReference type="EMBL" id="JANBOI010000195">
    <property type="protein sequence ID" value="KAJ1732798.1"/>
    <property type="molecule type" value="Genomic_DNA"/>
</dbReference>
<feature type="compositionally biased region" description="Basic and acidic residues" evidence="1">
    <location>
        <begin position="105"/>
        <end position="121"/>
    </location>
</feature>
<dbReference type="OrthoDB" id="5549316at2759"/>
<gene>
    <name evidence="2" type="ORF">LPJ61_001888</name>
</gene>
<dbReference type="AlphaFoldDB" id="A0A9W8CWX4"/>
<accession>A0A9W8CWX4</accession>
<evidence type="ECO:0000256" key="1">
    <source>
        <dbReference type="SAM" id="MobiDB-lite"/>
    </source>
</evidence>
<evidence type="ECO:0000313" key="2">
    <source>
        <dbReference type="EMBL" id="KAJ1732798.1"/>
    </source>
</evidence>
<reference evidence="2" key="1">
    <citation type="submission" date="2022-07" db="EMBL/GenBank/DDBJ databases">
        <title>Phylogenomic reconstructions and comparative analyses of Kickxellomycotina fungi.</title>
        <authorList>
            <person name="Reynolds N.K."/>
            <person name="Stajich J.E."/>
            <person name="Barry K."/>
            <person name="Grigoriev I.V."/>
            <person name="Crous P."/>
            <person name="Smith M.E."/>
        </authorList>
    </citation>
    <scope>NUCLEOTIDE SEQUENCE</scope>
    <source>
        <strain evidence="2">BCRC 34381</strain>
    </source>
</reference>
<comment type="caution">
    <text evidence="2">The sequence shown here is derived from an EMBL/GenBank/DDBJ whole genome shotgun (WGS) entry which is preliminary data.</text>
</comment>
<protein>
    <submittedName>
        <fullName evidence="2">Uncharacterized protein</fullName>
    </submittedName>
</protein>
<sequence length="157" mass="16859">MPSLPLSAPAAKRTRPAIRDPETLGLMQEKAGLQRQLARVKEEVALLERCLALSEKGDKQVVDGLVAKWQVACSRACEDLFELLKPVMEAQRASAALGFGPAGFDDEKSNSGRAAEPKDEGDGAGDGGDGRSEEGGESEDIDIPYMLKRFGIDPELF</sequence>
<proteinExistence type="predicted"/>
<dbReference type="Proteomes" id="UP001143981">
    <property type="component" value="Unassembled WGS sequence"/>
</dbReference>
<feature type="region of interest" description="Disordered" evidence="1">
    <location>
        <begin position="98"/>
        <end position="145"/>
    </location>
</feature>
<feature type="region of interest" description="Disordered" evidence="1">
    <location>
        <begin position="1"/>
        <end position="23"/>
    </location>
</feature>
<keyword evidence="3" id="KW-1185">Reference proteome</keyword>
<organism evidence="2 3">
    <name type="scientific">Coemansia biformis</name>
    <dbReference type="NCBI Taxonomy" id="1286918"/>
    <lineage>
        <taxon>Eukaryota</taxon>
        <taxon>Fungi</taxon>
        <taxon>Fungi incertae sedis</taxon>
        <taxon>Zoopagomycota</taxon>
        <taxon>Kickxellomycotina</taxon>
        <taxon>Kickxellomycetes</taxon>
        <taxon>Kickxellales</taxon>
        <taxon>Kickxellaceae</taxon>
        <taxon>Coemansia</taxon>
    </lineage>
</organism>
<name>A0A9W8CWX4_9FUNG</name>